<gene>
    <name evidence="2" type="ORF">BS47DRAFT_1265412</name>
</gene>
<evidence type="ECO:0000259" key="1">
    <source>
        <dbReference type="Pfam" id="PF17667"/>
    </source>
</evidence>
<organism evidence="2 3">
    <name type="scientific">Hydnum rufescens UP504</name>
    <dbReference type="NCBI Taxonomy" id="1448309"/>
    <lineage>
        <taxon>Eukaryota</taxon>
        <taxon>Fungi</taxon>
        <taxon>Dikarya</taxon>
        <taxon>Basidiomycota</taxon>
        <taxon>Agaricomycotina</taxon>
        <taxon>Agaricomycetes</taxon>
        <taxon>Cantharellales</taxon>
        <taxon>Hydnaceae</taxon>
        <taxon>Hydnum</taxon>
    </lineage>
</organism>
<dbReference type="InterPro" id="IPR040976">
    <property type="entry name" value="Pkinase_fungal"/>
</dbReference>
<dbReference type="OrthoDB" id="5584477at2759"/>
<comment type="caution">
    <text evidence="2">The sequence shown here is derived from an EMBL/GenBank/DDBJ whole genome shotgun (WGS) entry which is preliminary data.</text>
</comment>
<feature type="non-terminal residue" evidence="2">
    <location>
        <position position="93"/>
    </location>
</feature>
<proteinExistence type="predicted"/>
<evidence type="ECO:0000313" key="2">
    <source>
        <dbReference type="EMBL" id="KAF9504023.1"/>
    </source>
</evidence>
<feature type="domain" description="Fungal-type protein kinase" evidence="1">
    <location>
        <begin position="1"/>
        <end position="93"/>
    </location>
</feature>
<sequence>WVHWDVSIGNIMFLKDPEVRNPVIEDETSENKCLGIILDADHVISLEQYKPAALSTHCMGTLPFMSYWIIDSWTNADKIKHTALNDFESFIWV</sequence>
<evidence type="ECO:0000313" key="3">
    <source>
        <dbReference type="Proteomes" id="UP000886523"/>
    </source>
</evidence>
<dbReference type="EMBL" id="MU129273">
    <property type="protein sequence ID" value="KAF9504023.1"/>
    <property type="molecule type" value="Genomic_DNA"/>
</dbReference>
<dbReference type="Pfam" id="PF17667">
    <property type="entry name" value="Pkinase_fungal"/>
    <property type="match status" value="1"/>
</dbReference>
<protein>
    <recommendedName>
        <fullName evidence="1">Fungal-type protein kinase domain-containing protein</fullName>
    </recommendedName>
</protein>
<accession>A0A9P6DMF0</accession>
<dbReference type="AlphaFoldDB" id="A0A9P6DMF0"/>
<feature type="non-terminal residue" evidence="2">
    <location>
        <position position="1"/>
    </location>
</feature>
<name>A0A9P6DMF0_9AGAM</name>
<reference evidence="2" key="1">
    <citation type="journal article" date="2020" name="Nat. Commun.">
        <title>Large-scale genome sequencing of mycorrhizal fungi provides insights into the early evolution of symbiotic traits.</title>
        <authorList>
            <person name="Miyauchi S."/>
            <person name="Kiss E."/>
            <person name="Kuo A."/>
            <person name="Drula E."/>
            <person name="Kohler A."/>
            <person name="Sanchez-Garcia M."/>
            <person name="Morin E."/>
            <person name="Andreopoulos B."/>
            <person name="Barry K.W."/>
            <person name="Bonito G."/>
            <person name="Buee M."/>
            <person name="Carver A."/>
            <person name="Chen C."/>
            <person name="Cichocki N."/>
            <person name="Clum A."/>
            <person name="Culley D."/>
            <person name="Crous P.W."/>
            <person name="Fauchery L."/>
            <person name="Girlanda M."/>
            <person name="Hayes R.D."/>
            <person name="Keri Z."/>
            <person name="LaButti K."/>
            <person name="Lipzen A."/>
            <person name="Lombard V."/>
            <person name="Magnuson J."/>
            <person name="Maillard F."/>
            <person name="Murat C."/>
            <person name="Nolan M."/>
            <person name="Ohm R.A."/>
            <person name="Pangilinan J."/>
            <person name="Pereira M.F."/>
            <person name="Perotto S."/>
            <person name="Peter M."/>
            <person name="Pfister S."/>
            <person name="Riley R."/>
            <person name="Sitrit Y."/>
            <person name="Stielow J.B."/>
            <person name="Szollosi G."/>
            <person name="Zifcakova L."/>
            <person name="Stursova M."/>
            <person name="Spatafora J.W."/>
            <person name="Tedersoo L."/>
            <person name="Vaario L.M."/>
            <person name="Yamada A."/>
            <person name="Yan M."/>
            <person name="Wang P."/>
            <person name="Xu J."/>
            <person name="Bruns T."/>
            <person name="Baldrian P."/>
            <person name="Vilgalys R."/>
            <person name="Dunand C."/>
            <person name="Henrissat B."/>
            <person name="Grigoriev I.V."/>
            <person name="Hibbett D."/>
            <person name="Nagy L.G."/>
            <person name="Martin F.M."/>
        </authorList>
    </citation>
    <scope>NUCLEOTIDE SEQUENCE</scope>
    <source>
        <strain evidence="2">UP504</strain>
    </source>
</reference>
<keyword evidence="3" id="KW-1185">Reference proteome</keyword>
<dbReference type="Proteomes" id="UP000886523">
    <property type="component" value="Unassembled WGS sequence"/>
</dbReference>